<evidence type="ECO:0000313" key="2">
    <source>
        <dbReference type="Proteomes" id="UP000663942"/>
    </source>
</evidence>
<evidence type="ECO:0000313" key="1">
    <source>
        <dbReference type="EMBL" id="QTC87524.1"/>
    </source>
</evidence>
<keyword evidence="2" id="KW-1185">Reference proteome</keyword>
<name>A0ABX7SJH7_9CAUL</name>
<gene>
    <name evidence="1" type="ORF">IFE19_15800</name>
</gene>
<proteinExistence type="predicted"/>
<dbReference type="EMBL" id="CP062006">
    <property type="protein sequence ID" value="QTC87524.1"/>
    <property type="molecule type" value="Genomic_DNA"/>
</dbReference>
<accession>A0ABX7SJH7</accession>
<sequence>MEYDDVFAQALSSGASWKVSDVARAWIANRLVEVVRNELNKTRIRKLSLQVPDDAASSDFLDGLRWRVCCLVRSQLLRHFDQSIMKWERDAWAHVASLSDPLDRECFRVFVGLDQVVSADAARKAIKYVFHRMHWNLVWEGCYVEFRSDWRFDQIYPRRAALDEAVRARALAARALDALISDNTRQRLADPDVAPWTRAGLQDELERRFAKDGVWGLIHLALDRDRTWFSLDAPSLCDAQTVDLIERQRPRLLVSSMSES</sequence>
<dbReference type="RefSeq" id="WP_207823950.1">
    <property type="nucleotide sequence ID" value="NZ_CP062006.1"/>
</dbReference>
<organism evidence="1 2">
    <name type="scientific">Brevundimonas pondensis</name>
    <dbReference type="NCBI Taxonomy" id="2774189"/>
    <lineage>
        <taxon>Bacteria</taxon>
        <taxon>Pseudomonadati</taxon>
        <taxon>Pseudomonadota</taxon>
        <taxon>Alphaproteobacteria</taxon>
        <taxon>Caulobacterales</taxon>
        <taxon>Caulobacteraceae</taxon>
        <taxon>Brevundimonas</taxon>
    </lineage>
</organism>
<reference evidence="1 2" key="1">
    <citation type="submission" date="2020-09" db="EMBL/GenBank/DDBJ databases">
        <title>Brevundimonas sp. LVF1 isolated from an oligotrophic pond in Goettingen, Germany.</title>
        <authorList>
            <person name="Friedrich I."/>
            <person name="Klassen A."/>
            <person name="Neubauer H."/>
            <person name="Schneider D."/>
            <person name="Hertel R."/>
            <person name="Daniel R."/>
        </authorList>
    </citation>
    <scope>NUCLEOTIDE SEQUENCE [LARGE SCALE GENOMIC DNA]</scope>
    <source>
        <strain evidence="1 2">LVF1</strain>
    </source>
</reference>
<protein>
    <submittedName>
        <fullName evidence="1">Uncharacterized protein</fullName>
    </submittedName>
</protein>
<dbReference type="Proteomes" id="UP000663942">
    <property type="component" value="Chromosome"/>
</dbReference>